<protein>
    <submittedName>
        <fullName evidence="1">Uncharacterized protein</fullName>
    </submittedName>
</protein>
<dbReference type="RefSeq" id="WP_207143130.1">
    <property type="nucleotide sequence ID" value="NZ_JAEKJZ010000006.1"/>
</dbReference>
<name>A0A939EKE0_9HYPH</name>
<dbReference type="AlphaFoldDB" id="A0A939EKE0"/>
<dbReference type="Proteomes" id="UP000664096">
    <property type="component" value="Unassembled WGS sequence"/>
</dbReference>
<comment type="caution">
    <text evidence="1">The sequence shown here is derived from an EMBL/GenBank/DDBJ whole genome shotgun (WGS) entry which is preliminary data.</text>
</comment>
<evidence type="ECO:0000313" key="1">
    <source>
        <dbReference type="EMBL" id="MBN9673285.1"/>
    </source>
</evidence>
<evidence type="ECO:0000313" key="2">
    <source>
        <dbReference type="Proteomes" id="UP000664096"/>
    </source>
</evidence>
<organism evidence="1 2">
    <name type="scientific">Roseibium aggregatum</name>
    <dbReference type="NCBI Taxonomy" id="187304"/>
    <lineage>
        <taxon>Bacteria</taxon>
        <taxon>Pseudomonadati</taxon>
        <taxon>Pseudomonadota</taxon>
        <taxon>Alphaproteobacteria</taxon>
        <taxon>Hyphomicrobiales</taxon>
        <taxon>Stappiaceae</taxon>
        <taxon>Roseibium</taxon>
    </lineage>
</organism>
<gene>
    <name evidence="1" type="ORF">JF539_23200</name>
</gene>
<dbReference type="EMBL" id="JAEKJZ010000006">
    <property type="protein sequence ID" value="MBN9673285.1"/>
    <property type="molecule type" value="Genomic_DNA"/>
</dbReference>
<accession>A0A939EKE0</accession>
<sequence length="174" mass="19660">MQRQSRGETLKREDFPEACYVFDPKRFGEIKDFFFLGGFAAVKGRLAEVLQEADLGAGGLIQVPVFEADKQTELPGPFYALNLTVRKDTFRADESVNLNALRTIERAGMELWQQYANENDQIAVSALALEEGPDLWIDPKLKSTLFLSGALMTAIRQARIKEGYLRLLRCRIVD</sequence>
<reference evidence="1" key="1">
    <citation type="submission" date="2020-12" db="EMBL/GenBank/DDBJ databases">
        <title>Oil enriched cultivation method for isolating marine PHA-producing bacteria.</title>
        <authorList>
            <person name="Zheng W."/>
            <person name="Yu S."/>
            <person name="Huang Y."/>
        </authorList>
    </citation>
    <scope>NUCLEOTIDE SEQUENCE</scope>
    <source>
        <strain evidence="1">SY-2-12</strain>
    </source>
</reference>
<proteinExistence type="predicted"/>